<sequence length="105" mass="12078">MTVQISVTRLSWRNRRQIAKALSSMPNVYSSLFGMRFCSLVQKTGRNVKQLQVVSSTKKIWPSIYQVGQEARIAKMEYAISTSVAFMLPHRCCPFFNICRQPTMI</sequence>
<evidence type="ECO:0000313" key="1">
    <source>
        <dbReference type="EMBL" id="CAF1826198.1"/>
    </source>
</evidence>
<dbReference type="AlphaFoldDB" id="A0A816J897"/>
<proteinExistence type="predicted"/>
<name>A0A816J897_BRANA</name>
<dbReference type="Proteomes" id="UP001295469">
    <property type="component" value="Chromosome C04"/>
</dbReference>
<organism evidence="1">
    <name type="scientific">Brassica napus</name>
    <name type="common">Rape</name>
    <dbReference type="NCBI Taxonomy" id="3708"/>
    <lineage>
        <taxon>Eukaryota</taxon>
        <taxon>Viridiplantae</taxon>
        <taxon>Streptophyta</taxon>
        <taxon>Embryophyta</taxon>
        <taxon>Tracheophyta</taxon>
        <taxon>Spermatophyta</taxon>
        <taxon>Magnoliopsida</taxon>
        <taxon>eudicotyledons</taxon>
        <taxon>Gunneridae</taxon>
        <taxon>Pentapetalae</taxon>
        <taxon>rosids</taxon>
        <taxon>malvids</taxon>
        <taxon>Brassicales</taxon>
        <taxon>Brassicaceae</taxon>
        <taxon>Brassiceae</taxon>
        <taxon>Brassica</taxon>
    </lineage>
</organism>
<reference evidence="1" key="1">
    <citation type="submission" date="2021-01" db="EMBL/GenBank/DDBJ databases">
        <authorList>
            <consortium name="Genoscope - CEA"/>
            <person name="William W."/>
        </authorList>
    </citation>
    <scope>NUCLEOTIDE SEQUENCE</scope>
</reference>
<protein>
    <submittedName>
        <fullName evidence="1">(rape) hypothetical protein</fullName>
    </submittedName>
</protein>
<accession>A0A816J897</accession>
<gene>
    <name evidence="1" type="ORF">DARMORV10_C04P19150.1</name>
</gene>
<dbReference type="EMBL" id="HG994368">
    <property type="protein sequence ID" value="CAF1826198.1"/>
    <property type="molecule type" value="Genomic_DNA"/>
</dbReference>